<protein>
    <submittedName>
        <fullName evidence="4">Periplasmic copper-binding protein</fullName>
    </submittedName>
</protein>
<gene>
    <name evidence="4" type="ordered locus">Metev_2351</name>
</gene>
<dbReference type="NCBIfam" id="TIGR03804">
    <property type="entry name" value="para_beta_helix"/>
    <property type="match status" value="1"/>
</dbReference>
<evidence type="ECO:0000259" key="3">
    <source>
        <dbReference type="Pfam" id="PF07581"/>
    </source>
</evidence>
<dbReference type="RefSeq" id="WP_013195726.1">
    <property type="nucleotide sequence ID" value="NC_014254.1"/>
</dbReference>
<keyword evidence="4" id="KW-0614">Plasmid</keyword>
<feature type="domain" description="GLUG" evidence="3">
    <location>
        <begin position="1451"/>
        <end position="1477"/>
    </location>
</feature>
<evidence type="ECO:0000313" key="4">
    <source>
        <dbReference type="EMBL" id="ADI75162.1"/>
    </source>
</evidence>
<dbReference type="InterPro" id="IPR006626">
    <property type="entry name" value="PbH1"/>
</dbReference>
<proteinExistence type="predicted"/>
<dbReference type="OrthoDB" id="103676at2157"/>
<dbReference type="Pfam" id="PF07581">
    <property type="entry name" value="Glug"/>
    <property type="match status" value="5"/>
</dbReference>
<keyword evidence="2" id="KW-0472">Membrane</keyword>
<dbReference type="InterPro" id="IPR011493">
    <property type="entry name" value="GLUG"/>
</dbReference>
<feature type="region of interest" description="Disordered" evidence="1">
    <location>
        <begin position="1793"/>
        <end position="1821"/>
    </location>
</feature>
<sequence length="1962" mass="208780">MKYDSETSNKKQAFKISILMISIVTILMAFSGMSTALPDYGTDTYDGYTPDKQQVLLINNSDNVIAGLWEGNNSGVYYYNNSSTSWVNESGVNNKTIAIQRAVDNSTAENGTIIVGDGLYNGSLKIDNPNVTELTYNNSKPVIDGLNTGSTISISVDNVNVSGFNITNSSNTLVNVSNANYINLTNNNITDNSKGVILQKSNNSNVKDNYFINNGGDGFDYAICLESSNKTNVSSNIFKENYICICSFNSNYNNLVNNTFLNNLATIYNRNSESNNITNNYIANNSLGIGLLGTSSKNNVTGNKIINTTYDDTVDTSGVGILISGNSENNKVNGNKINNSSVTGISLDQNSNGNAPSNNLIYNNYLNNTNNAYVNDSCTGNNWNISKKSGTNIMGGPYLGGNYWANRSGDGFSQTNIDENGDGICDSSYTINSNTDSVDNLPLNASYTVSNNYAGGDGTEDKPYQIDNWYHLNNTRENLDANFTLVNDLNETTDGYEEVVENSADGFEPIGNDSNDNPFTGTFDGNGYNISNLVINRLGENNVGLFGYTDGNSISNVSLKDVNITGDSAVGALVGYNNDGFVYQSYSTGNVTGSEKVGGLVGYINESNVTKSYSIANVTGFSETSGFVGYSSGNISNSYSIGTVESTINRVSVWSSSGPDSHSVSHTGVFDNGIDFNWDSNNYESSWEYRTTSQETTELEFKWDASGHHSYNDASAKAYIVVDTPEGESRINIMNLDTYGSWSDSGIETITVYKGKDFGIDIEGSHFDSMQEMNGRFSAMFMNKGLIGYNDEGTVDNSYWDTETSGQSSSDGGVALTTAKMKGEAAKNNMNGFDFGSTWDVLDSSNISYPYLVDNNQEPEPGLQILYADGDGTEGNEYEIATWYHLNNTRENLDANFTLVNDLNETTDGYDSVANETANGGAGFEPIGIGDDNNQFTGTFDGQNHKITELHIDRPSANKVGLFAEIGGNSKVSNVGLENINVTGDYAYAYVGGLVGHSYGTVNQSYSTGNVTGSGYSVGGLVGWNDGGTVNQSYSTSNVTGSGSSSVGGLVGWNYGSIDQSYSTGNVTGSSDYVGGLVGLNNSGSTDNSYWDTETSGQDNSAGSSIGLTTAEMTGNNAETNLDGFDFTNTWNVIDNSKMSYPYLLDNTQEPAPGLQPSYADGNGTESNPYKIANWYHLNNTRENLDANFTLISDLDKNTKGYDEVASASANGDNGFKPIGNSTTRFTGTFDGQNHTIAGLQIDRPSASNVGLFGFTNSSEINNVGLEDTNVTGAKLVGGLVGWNDQGTVNHSYSTGDVNGSKDVGGLVGYNYQGTVNHSYSTGDVNGSDNVGGLVGEYNVGTVDHVGTVYQSYSTGNVSGSEDVGGLAGINKGATILQSSASGTVTVHDGASSPENFGGLIGFNIGHIELSNATGDVNAEGATYVGGLVGYNLASEPKTVSESYATGDISGYEYVGGLVGQNENDFVTDSYATGDVSGERNLGGLVGRNKRGTIDNSSAMGKVETVDTVSNKVETQGQLPSGFGGLVGFNLGGTVKTSNATGDITAPERNNVGGLIGYNSKGLTTVKQSYATGSVEGNENVGGLIGWNEYDLVTNTYALGDVDGDKNVGGLVGLNSPGTVNLSYSTGEVTTEGSTIGGLIGTNENDATVEDAYWDTDTTGQTSSDGGTALTTSEMVGNAAMDNMALDFENTWSVDSGSKESYPYLQNNTHIIVPETPPKDESDDQETDSSGRVSVGQNMPNENVLSSDSKQKVVSVGKTTEYDFDEQSDSVKGISFESKENMGRVVAKVETLETLPDDVKSPTETDESDTPDGAEQSKTRTYSKMSITVGSEGTVSDDNSDNLLIEFEVTKEWVEENNIDVDSIRLARYHSGEWHDLPTNKKAEDDELLHFTATTPGFSVFTVVGDEIETVEEEKTEPEPETEPKPDTEQNESEESESTPGFSSLLALGVLGAVYMVLRRQN</sequence>
<feature type="region of interest" description="Disordered" evidence="1">
    <location>
        <begin position="1910"/>
        <end position="1943"/>
    </location>
</feature>
<dbReference type="Proteomes" id="UP000000391">
    <property type="component" value="Plasmid pMETEV01"/>
</dbReference>
<feature type="transmembrane region" description="Helical" evidence="2">
    <location>
        <begin position="12"/>
        <end position="33"/>
    </location>
</feature>
<feature type="compositionally biased region" description="Acidic residues" evidence="1">
    <location>
        <begin position="1910"/>
        <end position="1921"/>
    </location>
</feature>
<feature type="domain" description="GLUG" evidence="3">
    <location>
        <begin position="1522"/>
        <end position="1545"/>
    </location>
</feature>
<dbReference type="InterPro" id="IPR026453">
    <property type="entry name" value="PGF_pre_PGF"/>
</dbReference>
<dbReference type="EMBL" id="CP002070">
    <property type="protein sequence ID" value="ADI75162.1"/>
    <property type="molecule type" value="Genomic_DNA"/>
</dbReference>
<feature type="domain" description="GLUG" evidence="3">
    <location>
        <begin position="1301"/>
        <end position="1326"/>
    </location>
</feature>
<dbReference type="Gene3D" id="2.160.20.110">
    <property type="match status" value="5"/>
</dbReference>
<evidence type="ECO:0000313" key="5">
    <source>
        <dbReference type="Proteomes" id="UP000000391"/>
    </source>
</evidence>
<evidence type="ECO:0000256" key="1">
    <source>
        <dbReference type="SAM" id="MobiDB-lite"/>
    </source>
</evidence>
<feature type="domain" description="GLUG" evidence="3">
    <location>
        <begin position="1043"/>
        <end position="1068"/>
    </location>
</feature>
<dbReference type="SMART" id="SM00710">
    <property type="entry name" value="PbH1"/>
    <property type="match status" value="9"/>
</dbReference>
<dbReference type="HOGENOM" id="CLU_234578_0_0_2"/>
<dbReference type="SUPFAM" id="SSF51126">
    <property type="entry name" value="Pectin lyase-like"/>
    <property type="match status" value="1"/>
</dbReference>
<reference evidence="4 5" key="1">
    <citation type="submission" date="2010-06" db="EMBL/GenBank/DDBJ databases">
        <title>Complete sequence plasmid of Methanohalobium evestigatum Z-7303.</title>
        <authorList>
            <consortium name="US DOE Joint Genome Institute"/>
            <person name="Lucas S."/>
            <person name="Copeland A."/>
            <person name="Lapidus A."/>
            <person name="Cheng J.-F."/>
            <person name="Bruce D."/>
            <person name="Goodwin L."/>
            <person name="Pitluck S."/>
            <person name="Saunders E."/>
            <person name="Detter J.C."/>
            <person name="Han C."/>
            <person name="Tapia R."/>
            <person name="Land M."/>
            <person name="Hauser L."/>
            <person name="Kyrpides N."/>
            <person name="Mikhailova N."/>
            <person name="Sieprawska-Lupa M."/>
            <person name="Whitman W.B."/>
            <person name="Anderson I."/>
            <person name="Woyke T."/>
        </authorList>
    </citation>
    <scope>NUCLEOTIDE SEQUENCE [LARGE SCALE GENOMIC DNA]</scope>
    <source>
        <strain evidence="5">ATCC BAA-1072 / DSM 3721 / NBRC 107634 / OCM 161 / Z-7303</strain>
        <plasmid evidence="5">Plasmid pMETEV01</plasmid>
    </source>
</reference>
<evidence type="ECO:0000256" key="2">
    <source>
        <dbReference type="SAM" id="Phobius"/>
    </source>
</evidence>
<feature type="compositionally biased region" description="Polar residues" evidence="1">
    <location>
        <begin position="1728"/>
        <end position="1748"/>
    </location>
</feature>
<keyword evidence="2" id="KW-0812">Transmembrane</keyword>
<dbReference type="InterPro" id="IPR022441">
    <property type="entry name" value="Para_beta_helix_rpt-2"/>
</dbReference>
<feature type="region of interest" description="Disordered" evidence="1">
    <location>
        <begin position="1712"/>
        <end position="1752"/>
    </location>
</feature>
<dbReference type="KEGG" id="mev:Metev_2351"/>
<keyword evidence="2" id="KW-1133">Transmembrane helix</keyword>
<accession>D7EC40</accession>
<dbReference type="GeneID" id="9348007"/>
<name>D7EC40_METEZ</name>
<dbReference type="NCBIfam" id="TIGR04213">
    <property type="entry name" value="PGF_pre_PGF"/>
    <property type="match status" value="1"/>
</dbReference>
<keyword evidence="5" id="KW-1185">Reference proteome</keyword>
<organism evidence="4 5">
    <name type="scientific">Methanohalobium evestigatum (strain ATCC BAA-1072 / DSM 3721 / NBRC 107634 / OCM 161 / Z-7303)</name>
    <dbReference type="NCBI Taxonomy" id="644295"/>
    <lineage>
        <taxon>Archaea</taxon>
        <taxon>Methanobacteriati</taxon>
        <taxon>Methanobacteriota</taxon>
        <taxon>Stenosarchaea group</taxon>
        <taxon>Methanomicrobia</taxon>
        <taxon>Methanosarcinales</taxon>
        <taxon>Methanosarcinaceae</taxon>
        <taxon>Methanohalobium</taxon>
    </lineage>
</organism>
<feature type="domain" description="GLUG" evidence="3">
    <location>
        <begin position="1273"/>
        <end position="1299"/>
    </location>
</feature>
<geneLocation type="plasmid" evidence="4 5">
    <name>pMETEV01</name>
</geneLocation>
<dbReference type="InterPro" id="IPR011050">
    <property type="entry name" value="Pectin_lyase_fold/virulence"/>
</dbReference>